<feature type="binding site" evidence="6">
    <location>
        <position position="49"/>
    </location>
    <ligand>
        <name>Zn(2+)</name>
        <dbReference type="ChEBI" id="CHEBI:29105"/>
    </ligand>
</feature>
<comment type="caution">
    <text evidence="9">The sequence shown here is derived from an EMBL/GenBank/DDBJ whole genome shotgun (WGS) entry which is preliminary data.</text>
</comment>
<feature type="domain" description="C2H2-type" evidence="7">
    <location>
        <begin position="170"/>
        <end position="198"/>
    </location>
</feature>
<dbReference type="Proteomes" id="UP000653454">
    <property type="component" value="Unassembled WGS sequence"/>
</dbReference>
<dbReference type="PANTHER" id="PTHR19818:SF139">
    <property type="entry name" value="PAIR-RULE PROTEIN ODD-PAIRED"/>
    <property type="match status" value="1"/>
</dbReference>
<dbReference type="AlphaFoldDB" id="A0A8S4FYN0"/>
<feature type="binding site" evidence="6">
    <location>
        <position position="52"/>
    </location>
    <ligand>
        <name>Zn(2+)</name>
        <dbReference type="ChEBI" id="CHEBI:29105"/>
    </ligand>
</feature>
<dbReference type="Pfam" id="PF13912">
    <property type="entry name" value="zf-C2H2_6"/>
    <property type="match status" value="1"/>
</dbReference>
<keyword evidence="10" id="KW-1185">Reference proteome</keyword>
<dbReference type="SMART" id="SM00355">
    <property type="entry name" value="ZnF_C2H2"/>
    <property type="match status" value="5"/>
</dbReference>
<feature type="domain" description="C2H2-type" evidence="7">
    <location>
        <begin position="274"/>
        <end position="301"/>
    </location>
</feature>
<feature type="binding site" evidence="6">
    <location>
        <position position="10"/>
    </location>
    <ligand>
        <name>Zn(2+)</name>
        <dbReference type="ChEBI" id="CHEBI:29105"/>
    </ligand>
</feature>
<dbReference type="GO" id="GO:0000981">
    <property type="term" value="F:DNA-binding transcription factor activity, RNA polymerase II-specific"/>
    <property type="evidence" value="ECO:0007669"/>
    <property type="project" value="TreeGrafter"/>
</dbReference>
<dbReference type="PROSITE" id="PS51915">
    <property type="entry name" value="ZAD"/>
    <property type="match status" value="1"/>
</dbReference>
<feature type="domain" description="C2H2-type" evidence="7">
    <location>
        <begin position="302"/>
        <end position="329"/>
    </location>
</feature>
<reference evidence="9" key="1">
    <citation type="submission" date="2020-11" db="EMBL/GenBank/DDBJ databases">
        <authorList>
            <person name="Whiteford S."/>
        </authorList>
    </citation>
    <scope>NUCLEOTIDE SEQUENCE</scope>
</reference>
<keyword evidence="3 5" id="KW-0863">Zinc-finger</keyword>
<evidence type="ECO:0000256" key="4">
    <source>
        <dbReference type="ARBA" id="ARBA00022833"/>
    </source>
</evidence>
<dbReference type="Pfam" id="PF00096">
    <property type="entry name" value="zf-C2H2"/>
    <property type="match status" value="3"/>
</dbReference>
<evidence type="ECO:0000256" key="3">
    <source>
        <dbReference type="ARBA" id="ARBA00022771"/>
    </source>
</evidence>
<organism evidence="9 10">
    <name type="scientific">Plutella xylostella</name>
    <name type="common">Diamondback moth</name>
    <name type="synonym">Plutella maculipennis</name>
    <dbReference type="NCBI Taxonomy" id="51655"/>
    <lineage>
        <taxon>Eukaryota</taxon>
        <taxon>Metazoa</taxon>
        <taxon>Ecdysozoa</taxon>
        <taxon>Arthropoda</taxon>
        <taxon>Hexapoda</taxon>
        <taxon>Insecta</taxon>
        <taxon>Pterygota</taxon>
        <taxon>Neoptera</taxon>
        <taxon>Endopterygota</taxon>
        <taxon>Lepidoptera</taxon>
        <taxon>Glossata</taxon>
        <taxon>Ditrysia</taxon>
        <taxon>Yponomeutoidea</taxon>
        <taxon>Plutellidae</taxon>
        <taxon>Plutella</taxon>
    </lineage>
</organism>
<dbReference type="PROSITE" id="PS00028">
    <property type="entry name" value="ZINC_FINGER_C2H2_1"/>
    <property type="match status" value="5"/>
</dbReference>
<evidence type="ECO:0000313" key="10">
    <source>
        <dbReference type="Proteomes" id="UP000653454"/>
    </source>
</evidence>
<protein>
    <submittedName>
        <fullName evidence="9">(diamondback moth) hypothetical protein</fullName>
    </submittedName>
</protein>
<dbReference type="SUPFAM" id="SSF57667">
    <property type="entry name" value="beta-beta-alpha zinc fingers"/>
    <property type="match status" value="3"/>
</dbReference>
<dbReference type="PANTHER" id="PTHR19818">
    <property type="entry name" value="ZINC FINGER PROTEIN ZIC AND GLI"/>
    <property type="match status" value="1"/>
</dbReference>
<proteinExistence type="predicted"/>
<sequence>MDISNICRGCMNEVPPQEQENFDQRAIDMFYFCTNIAITESETLPKHFCCDCFSKIESSYSFIKEAHRVHVTLKNILSRSQTSVIVQPEPASTNITQQIPKNIIPNYYLTDFELSPDNFVEKNLADDGNAKLDTDSTGLEHYLATAETNMRLSTENPTGVEESGDNQEKYVCAICQNSFANQTSVAEHIENTHMNENKVDNLNCEDSVQRDAHNKKNQICPICRKAFTFKAWLDRHMGKEHAGQKYTCKHCTKTFPKLSKLNEHAKCHSTERLFTCGVCDARFKRQKELTAHARKHSDVRPYSCEQCGMRFKTKSTLQGHSLLHEQKKPHLCSVCGWRFAQGM</sequence>
<name>A0A8S4FYN0_PLUXY</name>
<gene>
    <name evidence="9" type="ORF">PLXY2_LOCUS11941</name>
</gene>
<feature type="domain" description="ZAD" evidence="8">
    <location>
        <begin position="5"/>
        <end position="76"/>
    </location>
</feature>
<dbReference type="InterPro" id="IPR036236">
    <property type="entry name" value="Znf_C2H2_sf"/>
</dbReference>
<dbReference type="PROSITE" id="PS50157">
    <property type="entry name" value="ZINC_FINGER_C2H2_2"/>
    <property type="match status" value="5"/>
</dbReference>
<evidence type="ECO:0000259" key="7">
    <source>
        <dbReference type="PROSITE" id="PS50157"/>
    </source>
</evidence>
<accession>A0A8S4FYN0</accession>
<keyword evidence="2" id="KW-0677">Repeat</keyword>
<feature type="binding site" evidence="6">
    <location>
        <position position="7"/>
    </location>
    <ligand>
        <name>Zn(2+)</name>
        <dbReference type="ChEBI" id="CHEBI:29105"/>
    </ligand>
</feature>
<evidence type="ECO:0000256" key="2">
    <source>
        <dbReference type="ARBA" id="ARBA00022737"/>
    </source>
</evidence>
<dbReference type="InterPro" id="IPR013087">
    <property type="entry name" value="Znf_C2H2_type"/>
</dbReference>
<dbReference type="EMBL" id="CAJHNJ030000066">
    <property type="protein sequence ID" value="CAG9133705.1"/>
    <property type="molecule type" value="Genomic_DNA"/>
</dbReference>
<keyword evidence="1 6" id="KW-0479">Metal-binding</keyword>
<dbReference type="SUPFAM" id="SSF57716">
    <property type="entry name" value="Glucocorticoid receptor-like (DNA-binding domain)"/>
    <property type="match status" value="1"/>
</dbReference>
<feature type="domain" description="C2H2-type" evidence="7">
    <location>
        <begin position="218"/>
        <end position="246"/>
    </location>
</feature>
<keyword evidence="4 6" id="KW-0862">Zinc</keyword>
<evidence type="ECO:0000313" key="9">
    <source>
        <dbReference type="EMBL" id="CAG9133705.1"/>
    </source>
</evidence>
<evidence type="ECO:0000256" key="5">
    <source>
        <dbReference type="PROSITE-ProRule" id="PRU00042"/>
    </source>
</evidence>
<dbReference type="InterPro" id="IPR012934">
    <property type="entry name" value="Znf_AD"/>
</dbReference>
<dbReference type="GO" id="GO:0005634">
    <property type="term" value="C:nucleus"/>
    <property type="evidence" value="ECO:0007669"/>
    <property type="project" value="InterPro"/>
</dbReference>
<dbReference type="FunFam" id="3.30.160.60:FF:000100">
    <property type="entry name" value="Zinc finger 45-like"/>
    <property type="match status" value="1"/>
</dbReference>
<evidence type="ECO:0000256" key="6">
    <source>
        <dbReference type="PROSITE-ProRule" id="PRU01263"/>
    </source>
</evidence>
<feature type="domain" description="C2H2-type" evidence="7">
    <location>
        <begin position="246"/>
        <end position="273"/>
    </location>
</feature>
<dbReference type="GO" id="GO:0000978">
    <property type="term" value="F:RNA polymerase II cis-regulatory region sequence-specific DNA binding"/>
    <property type="evidence" value="ECO:0007669"/>
    <property type="project" value="TreeGrafter"/>
</dbReference>
<dbReference type="GO" id="GO:0045944">
    <property type="term" value="P:positive regulation of transcription by RNA polymerase II"/>
    <property type="evidence" value="ECO:0007669"/>
    <property type="project" value="UniProtKB-ARBA"/>
</dbReference>
<dbReference type="GO" id="GO:0008270">
    <property type="term" value="F:zinc ion binding"/>
    <property type="evidence" value="ECO:0007669"/>
    <property type="project" value="UniProtKB-UniRule"/>
</dbReference>
<dbReference type="InterPro" id="IPR050329">
    <property type="entry name" value="GLI_C2H2-zinc-finger"/>
</dbReference>
<dbReference type="Gene3D" id="3.30.160.60">
    <property type="entry name" value="Classic Zinc Finger"/>
    <property type="match status" value="3"/>
</dbReference>
<evidence type="ECO:0000256" key="1">
    <source>
        <dbReference type="ARBA" id="ARBA00022723"/>
    </source>
</evidence>
<evidence type="ECO:0000259" key="8">
    <source>
        <dbReference type="PROSITE" id="PS51915"/>
    </source>
</evidence>